<protein>
    <recommendedName>
        <fullName evidence="2">Ice-binding protein C-terminal domain-containing protein</fullName>
    </recommendedName>
</protein>
<reference evidence="3 4" key="1">
    <citation type="submission" date="2017-09" db="EMBL/GenBank/DDBJ databases">
        <title>Depth-based differentiation of microbial function through sediment-hosted aquifers and enrichment of novel symbionts in the deep terrestrial subsurface.</title>
        <authorList>
            <person name="Probst A.J."/>
            <person name="Ladd B."/>
            <person name="Jarett J.K."/>
            <person name="Geller-Mcgrath D.E."/>
            <person name="Sieber C.M."/>
            <person name="Emerson J.B."/>
            <person name="Anantharaman K."/>
            <person name="Thomas B.C."/>
            <person name="Malmstrom R."/>
            <person name="Stieglmeier M."/>
            <person name="Klingl A."/>
            <person name="Woyke T."/>
            <person name="Ryan C.M."/>
            <person name="Banfield J.F."/>
        </authorList>
    </citation>
    <scope>NUCLEOTIDE SEQUENCE [LARGE SCALE GENOMIC DNA]</scope>
    <source>
        <strain evidence="3">CG10_big_fil_rev_8_21_14_0_10_49_38</strain>
    </source>
</reference>
<evidence type="ECO:0000256" key="1">
    <source>
        <dbReference type="SAM" id="SignalP"/>
    </source>
</evidence>
<feature type="signal peptide" evidence="1">
    <location>
        <begin position="1"/>
        <end position="21"/>
    </location>
</feature>
<evidence type="ECO:0000259" key="2">
    <source>
        <dbReference type="Pfam" id="PF07589"/>
    </source>
</evidence>
<dbReference type="InterPro" id="IPR013424">
    <property type="entry name" value="Ice-binding_C"/>
</dbReference>
<evidence type="ECO:0000313" key="4">
    <source>
        <dbReference type="Proteomes" id="UP000230431"/>
    </source>
</evidence>
<dbReference type="NCBIfam" id="TIGR02595">
    <property type="entry name" value="PEP_CTERM"/>
    <property type="match status" value="1"/>
</dbReference>
<name>A0A2H0RI63_9BACT</name>
<feature type="domain" description="Ice-binding protein C-terminal" evidence="2">
    <location>
        <begin position="239"/>
        <end position="260"/>
    </location>
</feature>
<dbReference type="Pfam" id="PF07589">
    <property type="entry name" value="PEP-CTERM"/>
    <property type="match status" value="1"/>
</dbReference>
<proteinExistence type="predicted"/>
<evidence type="ECO:0000313" key="3">
    <source>
        <dbReference type="EMBL" id="PIR46183.1"/>
    </source>
</evidence>
<feature type="chain" id="PRO_5013823106" description="Ice-binding protein C-terminal domain-containing protein" evidence="1">
    <location>
        <begin position="22"/>
        <end position="266"/>
    </location>
</feature>
<dbReference type="EMBL" id="PCYK01000006">
    <property type="protein sequence ID" value="PIR46183.1"/>
    <property type="molecule type" value="Genomic_DNA"/>
</dbReference>
<comment type="caution">
    <text evidence="3">The sequence shown here is derived from an EMBL/GenBank/DDBJ whole genome shotgun (WGS) entry which is preliminary data.</text>
</comment>
<gene>
    <name evidence="3" type="ORF">COV08_01010</name>
</gene>
<organism evidence="3 4">
    <name type="scientific">Candidatus Vogelbacteria bacterium CG10_big_fil_rev_8_21_14_0_10_49_38</name>
    <dbReference type="NCBI Taxonomy" id="1975043"/>
    <lineage>
        <taxon>Bacteria</taxon>
        <taxon>Candidatus Vogeliibacteriota</taxon>
    </lineage>
</organism>
<dbReference type="Proteomes" id="UP000230431">
    <property type="component" value="Unassembled WGS sequence"/>
</dbReference>
<dbReference type="AlphaFoldDB" id="A0A2H0RI63"/>
<accession>A0A2H0RI63</accession>
<keyword evidence="1" id="KW-0732">Signal</keyword>
<sequence length="266" mass="29219">MKKMLVLLSAFVLTIAELASAGSFSDPFDALDSAWVTDRFEPAGFSSVVFDGDNRLEIAISATDSEANRPAGFTSGFYNTQGRQRDALMAEPWVISGDLYLSLDMLLGDNLRRTDLWARTSDGPEANAQYPIIGMRRFDPLDPFNPLAGDIASTWRVWDSDTVDGWVNLATPMVAGWNTLSIESDGLSYLYRINGVEVYEDLTISAFATDLTTVFLQGYNFGGDYEVYWDNVSAATLAPVPEPATILLLMLGAGVVAIRRHFAKQQ</sequence>